<dbReference type="Pfam" id="PF00389">
    <property type="entry name" value="2-Hacid_dh"/>
    <property type="match status" value="1"/>
</dbReference>
<dbReference type="InterPro" id="IPR036291">
    <property type="entry name" value="NAD(P)-bd_dom_sf"/>
</dbReference>
<dbReference type="PROSITE" id="PS00671">
    <property type="entry name" value="D_2_HYDROXYACID_DH_3"/>
    <property type="match status" value="1"/>
</dbReference>
<evidence type="ECO:0000256" key="1">
    <source>
        <dbReference type="ARBA" id="ARBA00005854"/>
    </source>
</evidence>
<dbReference type="InterPro" id="IPR006140">
    <property type="entry name" value="D-isomer_DH_NAD-bd"/>
</dbReference>
<reference evidence="7" key="1">
    <citation type="submission" date="2020-08" db="EMBL/GenBank/DDBJ databases">
        <title>Genome public.</title>
        <authorList>
            <person name="Liu C."/>
            <person name="Sun Q."/>
        </authorList>
    </citation>
    <scope>NUCLEOTIDE SEQUENCE</scope>
    <source>
        <strain evidence="7">BX7</strain>
    </source>
</reference>
<dbReference type="AlphaFoldDB" id="A0A926HTG8"/>
<sequence length="322" mass="35728">MKTVVTDGYALNPGDFSWEPLGQIGEYEVYDRTPPELVLERCRDAELIITNKVIFDEARMEALPKLRYIGCASTGYNVVDIEAARRRGILVTNVPAYSTDSVAQHVFALLLEHCMQVGHHSRAVHEGRWVNARDYCFWDFPLHELAGKTIGIIGFGSIGRKVTQIAFAFGMNVIANSRTQRDTPDDPRFRWVDLETLCREADVITIHCPLFPETTGLIDRAHLALMKPSAFLINTSRGPVLNEQDVADALNEGRIAGAGVDVLSTEPPAKDNPLLSARNCFITAHIAWATLEARRRLIDETIENALSFARGVARNSVNGVTL</sequence>
<dbReference type="Pfam" id="PF02826">
    <property type="entry name" value="2-Hacid_dh_C"/>
    <property type="match status" value="1"/>
</dbReference>
<name>A0A926HTG8_9FIRM</name>
<evidence type="ECO:0000256" key="2">
    <source>
        <dbReference type="ARBA" id="ARBA00023002"/>
    </source>
</evidence>
<dbReference type="CDD" id="cd12162">
    <property type="entry name" value="2-Hacid_dh_4"/>
    <property type="match status" value="1"/>
</dbReference>
<dbReference type="RefSeq" id="WP_249298931.1">
    <property type="nucleotide sequence ID" value="NZ_JACRSP010000001.1"/>
</dbReference>
<proteinExistence type="inferred from homology"/>
<dbReference type="Gene3D" id="3.40.50.720">
    <property type="entry name" value="NAD(P)-binding Rossmann-like Domain"/>
    <property type="match status" value="2"/>
</dbReference>
<evidence type="ECO:0000259" key="6">
    <source>
        <dbReference type="Pfam" id="PF02826"/>
    </source>
</evidence>
<dbReference type="PANTHER" id="PTHR43761">
    <property type="entry name" value="D-ISOMER SPECIFIC 2-HYDROXYACID DEHYDROGENASE FAMILY PROTEIN (AFU_ORTHOLOGUE AFUA_1G13630)"/>
    <property type="match status" value="1"/>
</dbReference>
<dbReference type="FunFam" id="3.40.50.720:FF:000203">
    <property type="entry name" value="D-3-phosphoglycerate dehydrogenase (SerA)"/>
    <property type="match status" value="1"/>
</dbReference>
<dbReference type="PANTHER" id="PTHR43761:SF1">
    <property type="entry name" value="D-ISOMER SPECIFIC 2-HYDROXYACID DEHYDROGENASE CATALYTIC DOMAIN-CONTAINING PROTEIN-RELATED"/>
    <property type="match status" value="1"/>
</dbReference>
<evidence type="ECO:0000259" key="5">
    <source>
        <dbReference type="Pfam" id="PF00389"/>
    </source>
</evidence>
<dbReference type="InterPro" id="IPR050418">
    <property type="entry name" value="D-iso_2-hydroxyacid_DH_PdxB"/>
</dbReference>
<dbReference type="SUPFAM" id="SSF51735">
    <property type="entry name" value="NAD(P)-binding Rossmann-fold domains"/>
    <property type="match status" value="1"/>
</dbReference>
<evidence type="ECO:0000256" key="4">
    <source>
        <dbReference type="RuleBase" id="RU003719"/>
    </source>
</evidence>
<evidence type="ECO:0000256" key="3">
    <source>
        <dbReference type="ARBA" id="ARBA00023027"/>
    </source>
</evidence>
<dbReference type="InterPro" id="IPR029753">
    <property type="entry name" value="D-isomer_DH_CS"/>
</dbReference>
<protein>
    <submittedName>
        <fullName evidence="7">D-2-hydroxyacid dehydrogenase</fullName>
    </submittedName>
</protein>
<keyword evidence="2 4" id="KW-0560">Oxidoreductase</keyword>
<keyword evidence="8" id="KW-1185">Reference proteome</keyword>
<dbReference type="GO" id="GO:0016616">
    <property type="term" value="F:oxidoreductase activity, acting on the CH-OH group of donors, NAD or NADP as acceptor"/>
    <property type="evidence" value="ECO:0007669"/>
    <property type="project" value="InterPro"/>
</dbReference>
<evidence type="ECO:0000313" key="7">
    <source>
        <dbReference type="EMBL" id="MBC8535293.1"/>
    </source>
</evidence>
<dbReference type="InterPro" id="IPR006139">
    <property type="entry name" value="D-isomer_2_OHA_DH_cat_dom"/>
</dbReference>
<comment type="similarity">
    <text evidence="1 4">Belongs to the D-isomer specific 2-hydroxyacid dehydrogenase family.</text>
</comment>
<comment type="caution">
    <text evidence="7">The sequence shown here is derived from an EMBL/GenBank/DDBJ whole genome shotgun (WGS) entry which is preliminary data.</text>
</comment>
<dbReference type="Proteomes" id="UP000620366">
    <property type="component" value="Unassembled WGS sequence"/>
</dbReference>
<dbReference type="EMBL" id="JACRSP010000001">
    <property type="protein sequence ID" value="MBC8535293.1"/>
    <property type="molecule type" value="Genomic_DNA"/>
</dbReference>
<organism evidence="7 8">
    <name type="scientific">Feifania hominis</name>
    <dbReference type="NCBI Taxonomy" id="2763660"/>
    <lineage>
        <taxon>Bacteria</taxon>
        <taxon>Bacillati</taxon>
        <taxon>Bacillota</taxon>
        <taxon>Clostridia</taxon>
        <taxon>Eubacteriales</taxon>
        <taxon>Feifaniaceae</taxon>
        <taxon>Feifania</taxon>
    </lineage>
</organism>
<gene>
    <name evidence="7" type="ORF">H8695_01090</name>
</gene>
<keyword evidence="3" id="KW-0520">NAD</keyword>
<evidence type="ECO:0000313" key="8">
    <source>
        <dbReference type="Proteomes" id="UP000620366"/>
    </source>
</evidence>
<feature type="domain" description="D-isomer specific 2-hydroxyacid dehydrogenase catalytic" evidence="5">
    <location>
        <begin position="19"/>
        <end position="318"/>
    </location>
</feature>
<feature type="domain" description="D-isomer specific 2-hydroxyacid dehydrogenase NAD-binding" evidence="6">
    <location>
        <begin position="107"/>
        <end position="287"/>
    </location>
</feature>
<accession>A0A926HTG8</accession>
<dbReference type="SUPFAM" id="SSF52283">
    <property type="entry name" value="Formate/glycerate dehydrogenase catalytic domain-like"/>
    <property type="match status" value="1"/>
</dbReference>
<dbReference type="PROSITE" id="PS00670">
    <property type="entry name" value="D_2_HYDROXYACID_DH_2"/>
    <property type="match status" value="1"/>
</dbReference>
<dbReference type="GO" id="GO:0051287">
    <property type="term" value="F:NAD binding"/>
    <property type="evidence" value="ECO:0007669"/>
    <property type="project" value="InterPro"/>
</dbReference>